<protein>
    <submittedName>
        <fullName evidence="1">Uncharacterized protein</fullName>
    </submittedName>
</protein>
<dbReference type="AlphaFoldDB" id="A0A450YQT2"/>
<reference evidence="1" key="1">
    <citation type="submission" date="2019-02" db="EMBL/GenBank/DDBJ databases">
        <authorList>
            <person name="Gruber-Vodicka R. H."/>
            <person name="Seah K. B. B."/>
        </authorList>
    </citation>
    <scope>NUCLEOTIDE SEQUENCE</scope>
    <source>
        <strain evidence="1">BECK_BZ125</strain>
    </source>
</reference>
<sequence length="186" mass="20612">MDRPLAVPCQQGKQNPRGLTCDFQDIAKRGKNLYTRLRFSAVSVVGISEYAKVEPLLIGIQPRGATAHYSLVRILTEPHQSPLWIKAAGVCPSWSKTPGPWLYEPQKILSTLPSPSGSRAFIGNLLSICKRECIAVSRIHGLPPSGRYPTHCWLDDGGVSVEPFAFRHNWGGVRWLPIKFHGLCTN</sequence>
<accession>A0A450YQT2</accession>
<name>A0A450YQT2_9GAMM</name>
<evidence type="ECO:0000313" key="1">
    <source>
        <dbReference type="EMBL" id="VFK43900.1"/>
    </source>
</evidence>
<organism evidence="1">
    <name type="scientific">Candidatus Kentrum sp. TC</name>
    <dbReference type="NCBI Taxonomy" id="2126339"/>
    <lineage>
        <taxon>Bacteria</taxon>
        <taxon>Pseudomonadati</taxon>
        <taxon>Pseudomonadota</taxon>
        <taxon>Gammaproteobacteria</taxon>
        <taxon>Candidatus Kentrum</taxon>
    </lineage>
</organism>
<proteinExistence type="predicted"/>
<gene>
    <name evidence="1" type="ORF">BECKTC1821E_GA0114239_102926</name>
</gene>
<dbReference type="EMBL" id="CAADFT010000029">
    <property type="protein sequence ID" value="VFK43900.1"/>
    <property type="molecule type" value="Genomic_DNA"/>
</dbReference>